<comment type="caution">
    <text evidence="4">The sequence shown here is derived from an EMBL/GenBank/DDBJ whole genome shotgun (WGS) entry which is preliminary data.</text>
</comment>
<feature type="domain" description="Elongation factor P C-terminal" evidence="2">
    <location>
        <begin position="192"/>
        <end position="241"/>
    </location>
</feature>
<dbReference type="FunFam" id="2.40.50.140:FF:000004">
    <property type="entry name" value="Elongation factor P"/>
    <property type="match status" value="1"/>
</dbReference>
<dbReference type="AlphaFoldDB" id="A0ABD1MK31"/>
<gene>
    <name evidence="4" type="ORF">Fmac_010608</name>
</gene>
<dbReference type="SUPFAM" id="SSF50249">
    <property type="entry name" value="Nucleic acid-binding proteins"/>
    <property type="match status" value="2"/>
</dbReference>
<dbReference type="Pfam" id="PF01132">
    <property type="entry name" value="EFP"/>
    <property type="match status" value="1"/>
</dbReference>
<dbReference type="InterPro" id="IPR015365">
    <property type="entry name" value="Elong-fact-P_C"/>
</dbReference>
<dbReference type="Gene3D" id="2.30.30.30">
    <property type="match status" value="1"/>
</dbReference>
<dbReference type="InterPro" id="IPR020599">
    <property type="entry name" value="Transl_elong_fac_P/YeiP"/>
</dbReference>
<dbReference type="SMART" id="SM01185">
    <property type="entry name" value="EFP"/>
    <property type="match status" value="1"/>
</dbReference>
<dbReference type="EMBL" id="JBGMDY010000004">
    <property type="protein sequence ID" value="KAL2336162.1"/>
    <property type="molecule type" value="Genomic_DNA"/>
</dbReference>
<feature type="domain" description="Translation elongation factor P/YeiP central" evidence="3">
    <location>
        <begin position="129"/>
        <end position="184"/>
    </location>
</feature>
<reference evidence="4 5" key="1">
    <citation type="submission" date="2024-08" db="EMBL/GenBank/DDBJ databases">
        <title>Insights into the chromosomal genome structure of Flemingia macrophylla.</title>
        <authorList>
            <person name="Ding Y."/>
            <person name="Zhao Y."/>
            <person name="Bi W."/>
            <person name="Wu M."/>
            <person name="Zhao G."/>
            <person name="Gong Y."/>
            <person name="Li W."/>
            <person name="Zhang P."/>
        </authorList>
    </citation>
    <scope>NUCLEOTIDE SEQUENCE [LARGE SCALE GENOMIC DNA]</scope>
    <source>
        <strain evidence="4">DYQJB</strain>
        <tissue evidence="4">Leaf</tissue>
    </source>
</reference>
<evidence type="ECO:0000259" key="2">
    <source>
        <dbReference type="SMART" id="SM00841"/>
    </source>
</evidence>
<dbReference type="InterPro" id="IPR001059">
    <property type="entry name" value="Transl_elong_P/YeiP_cen"/>
</dbReference>
<dbReference type="SUPFAM" id="SSF50104">
    <property type="entry name" value="Translation proteins SH3-like domain"/>
    <property type="match status" value="1"/>
</dbReference>
<keyword evidence="5" id="KW-1185">Reference proteome</keyword>
<dbReference type="InterPro" id="IPR012340">
    <property type="entry name" value="NA-bd_OB-fold"/>
</dbReference>
<dbReference type="PANTHER" id="PTHR30053">
    <property type="entry name" value="ELONGATION FACTOR P"/>
    <property type="match status" value="1"/>
</dbReference>
<evidence type="ECO:0000259" key="3">
    <source>
        <dbReference type="SMART" id="SM01185"/>
    </source>
</evidence>
<dbReference type="Gene3D" id="2.40.50.140">
    <property type="entry name" value="Nucleic acid-binding proteins"/>
    <property type="match status" value="2"/>
</dbReference>
<dbReference type="GO" id="GO:0005829">
    <property type="term" value="C:cytosol"/>
    <property type="evidence" value="ECO:0007669"/>
    <property type="project" value="UniProtKB-ARBA"/>
</dbReference>
<evidence type="ECO:0000256" key="1">
    <source>
        <dbReference type="ARBA" id="ARBA00009479"/>
    </source>
</evidence>
<dbReference type="Pfam" id="PF09285">
    <property type="entry name" value="Elong-fact-P_C"/>
    <property type="match status" value="1"/>
</dbReference>
<dbReference type="InterPro" id="IPR008991">
    <property type="entry name" value="Translation_prot_SH3-like_sf"/>
</dbReference>
<dbReference type="Pfam" id="PF08207">
    <property type="entry name" value="EFP_N"/>
    <property type="match status" value="1"/>
</dbReference>
<dbReference type="InterPro" id="IPR014722">
    <property type="entry name" value="Rib_uL2_dom2"/>
</dbReference>
<evidence type="ECO:0000313" key="4">
    <source>
        <dbReference type="EMBL" id="KAL2336162.1"/>
    </source>
</evidence>
<dbReference type="FunFam" id="2.40.50.140:FF:000009">
    <property type="entry name" value="Elongation factor P"/>
    <property type="match status" value="1"/>
</dbReference>
<dbReference type="PANTHER" id="PTHR30053:SF14">
    <property type="entry name" value="TRANSLATION ELONGATION FACTOR KOW-LIKE DOMAIN-CONTAINING PROTEIN"/>
    <property type="match status" value="1"/>
</dbReference>
<sequence>MQALWLRLRHSNSNTKSLFRLPSYLYYSYSCSSSPLNLNSLPSPPSTSSFTSPWFASQRRGIKVSGSDIRVGNIIGKQGRIYEVLKVDHSHEGRGKATIKVELRDIGQGNKVTQRMGTDEDIERVYVQEKTFMFMCMDHDGTVVLMDPDTLDQIEVSKDLFNKNCLYLQDGMKVKVQLYDDKPLSASVPKRVTCIVKEAIAATPRNKKVVLDNGLTVEVPPHVEAGDAIVVNTEDDCYIERAKA</sequence>
<dbReference type="PROSITE" id="PS01275">
    <property type="entry name" value="EFP"/>
    <property type="match status" value="1"/>
</dbReference>
<dbReference type="SMART" id="SM00841">
    <property type="entry name" value="Elong-fact-P_C"/>
    <property type="match status" value="1"/>
</dbReference>
<organism evidence="4 5">
    <name type="scientific">Flemingia macrophylla</name>
    <dbReference type="NCBI Taxonomy" id="520843"/>
    <lineage>
        <taxon>Eukaryota</taxon>
        <taxon>Viridiplantae</taxon>
        <taxon>Streptophyta</taxon>
        <taxon>Embryophyta</taxon>
        <taxon>Tracheophyta</taxon>
        <taxon>Spermatophyta</taxon>
        <taxon>Magnoliopsida</taxon>
        <taxon>eudicotyledons</taxon>
        <taxon>Gunneridae</taxon>
        <taxon>Pentapetalae</taxon>
        <taxon>rosids</taxon>
        <taxon>fabids</taxon>
        <taxon>Fabales</taxon>
        <taxon>Fabaceae</taxon>
        <taxon>Papilionoideae</taxon>
        <taxon>50 kb inversion clade</taxon>
        <taxon>NPAAA clade</taxon>
        <taxon>indigoferoid/millettioid clade</taxon>
        <taxon>Phaseoleae</taxon>
        <taxon>Flemingia</taxon>
    </lineage>
</organism>
<evidence type="ECO:0008006" key="6">
    <source>
        <dbReference type="Google" id="ProtNLM"/>
    </source>
</evidence>
<protein>
    <recommendedName>
        <fullName evidence="6">Elongation factor P</fullName>
    </recommendedName>
</protein>
<proteinExistence type="inferred from homology"/>
<dbReference type="InterPro" id="IPR013185">
    <property type="entry name" value="Transl_elong_KOW-like"/>
</dbReference>
<accession>A0ABD1MK31</accession>
<dbReference type="Proteomes" id="UP001603857">
    <property type="component" value="Unassembled WGS sequence"/>
</dbReference>
<comment type="similarity">
    <text evidence="1">Belongs to the elongation factor P family.</text>
</comment>
<evidence type="ECO:0000313" key="5">
    <source>
        <dbReference type="Proteomes" id="UP001603857"/>
    </source>
</evidence>
<name>A0ABD1MK31_9FABA</name>
<dbReference type="InterPro" id="IPR013852">
    <property type="entry name" value="Transl_elong_P/YeiP_CS"/>
</dbReference>